<dbReference type="PROSITE" id="PS51257">
    <property type="entry name" value="PROKAR_LIPOPROTEIN"/>
    <property type="match status" value="1"/>
</dbReference>
<dbReference type="SMART" id="SM00028">
    <property type="entry name" value="TPR"/>
    <property type="match status" value="2"/>
</dbReference>
<accession>A0AAU9CWJ3</accession>
<dbReference type="RefSeq" id="WP_286293684.1">
    <property type="nucleotide sequence ID" value="NZ_AP024718.1"/>
</dbReference>
<feature type="repeat" description="TPR" evidence="1">
    <location>
        <begin position="71"/>
        <end position="104"/>
    </location>
</feature>
<evidence type="ECO:0008006" key="6">
    <source>
        <dbReference type="Google" id="ProtNLM"/>
    </source>
</evidence>
<organism evidence="4 5">
    <name type="scientific">Methylomarinovum tepidoasis</name>
    <dbReference type="NCBI Taxonomy" id="2840183"/>
    <lineage>
        <taxon>Bacteria</taxon>
        <taxon>Pseudomonadati</taxon>
        <taxon>Pseudomonadota</taxon>
        <taxon>Gammaproteobacteria</taxon>
        <taxon>Methylococcales</taxon>
        <taxon>Methylothermaceae</taxon>
        <taxon>Methylomarinovum</taxon>
    </lineage>
</organism>
<dbReference type="SUPFAM" id="SSF48452">
    <property type="entry name" value="TPR-like"/>
    <property type="match status" value="1"/>
</dbReference>
<dbReference type="InterPro" id="IPR019734">
    <property type="entry name" value="TPR_rpt"/>
</dbReference>
<evidence type="ECO:0000313" key="4">
    <source>
        <dbReference type="EMBL" id="BCX88529.1"/>
    </source>
</evidence>
<feature type="signal peptide" evidence="3">
    <location>
        <begin position="1"/>
        <end position="17"/>
    </location>
</feature>
<dbReference type="AlphaFoldDB" id="A0AAU9CWJ3"/>
<protein>
    <recommendedName>
        <fullName evidence="6">Tetratricopeptide repeat protein</fullName>
    </recommendedName>
</protein>
<keyword evidence="1" id="KW-0802">TPR repeat</keyword>
<dbReference type="Gene3D" id="1.25.40.10">
    <property type="entry name" value="Tetratricopeptide repeat domain"/>
    <property type="match status" value="1"/>
</dbReference>
<feature type="region of interest" description="Disordered" evidence="2">
    <location>
        <begin position="26"/>
        <end position="68"/>
    </location>
</feature>
<gene>
    <name evidence="4" type="ORF">MIN45_P0898</name>
</gene>
<evidence type="ECO:0000256" key="3">
    <source>
        <dbReference type="SAM" id="SignalP"/>
    </source>
</evidence>
<evidence type="ECO:0000256" key="1">
    <source>
        <dbReference type="PROSITE-ProRule" id="PRU00339"/>
    </source>
</evidence>
<dbReference type="KEGG" id="meiy:MIN45_P0898"/>
<proteinExistence type="predicted"/>
<reference evidence="5" key="1">
    <citation type="journal article" date="2024" name="Int. J. Syst. Evol. Microbiol.">
        <title>Methylomarinovum tepidoasis sp. nov., a moderately thermophilic methanotroph of the family Methylothermaceae isolated from a deep-sea hydrothermal field.</title>
        <authorList>
            <person name="Hirayama H."/>
            <person name="Takaki Y."/>
            <person name="Abe M."/>
            <person name="Miyazaki M."/>
            <person name="Uematsu K."/>
            <person name="Matsui Y."/>
            <person name="Takai K."/>
        </authorList>
    </citation>
    <scope>NUCLEOTIDE SEQUENCE [LARGE SCALE GENOMIC DNA]</scope>
    <source>
        <strain evidence="5">IN45</strain>
    </source>
</reference>
<name>A0AAU9CWJ3_9GAMM</name>
<dbReference type="PROSITE" id="PS50005">
    <property type="entry name" value="TPR"/>
    <property type="match status" value="1"/>
</dbReference>
<dbReference type="Pfam" id="PF14559">
    <property type="entry name" value="TPR_19"/>
    <property type="match status" value="1"/>
</dbReference>
<dbReference type="InterPro" id="IPR011990">
    <property type="entry name" value="TPR-like_helical_dom_sf"/>
</dbReference>
<keyword evidence="3" id="KW-0732">Signal</keyword>
<feature type="chain" id="PRO_5043695209" description="Tetratricopeptide repeat protein" evidence="3">
    <location>
        <begin position="18"/>
        <end position="172"/>
    </location>
</feature>
<evidence type="ECO:0000313" key="5">
    <source>
        <dbReference type="Proteomes" id="UP001321450"/>
    </source>
</evidence>
<sequence length="172" mass="18806">MKRALILALMLGLSACSLDPLFMPGPAVQPQPGYPVPPAPPAPQARKPAAPPPAAAAPPPPVHAEAPPPAVVALVEQARQDRRRGDLERAAGRLERALRIQPDDARLWYELAVVRLEQGQPRLAEELAKKSLQLARGDIELQQRDWRLIAEARRRSRDAIGAREAERRAAGY</sequence>
<keyword evidence="5" id="KW-1185">Reference proteome</keyword>
<dbReference type="EMBL" id="AP024718">
    <property type="protein sequence ID" value="BCX88529.1"/>
    <property type="molecule type" value="Genomic_DNA"/>
</dbReference>
<dbReference type="Proteomes" id="UP001321450">
    <property type="component" value="Chromosome"/>
</dbReference>
<evidence type="ECO:0000256" key="2">
    <source>
        <dbReference type="SAM" id="MobiDB-lite"/>
    </source>
</evidence>
<feature type="compositionally biased region" description="Pro residues" evidence="2">
    <location>
        <begin position="27"/>
        <end position="68"/>
    </location>
</feature>